<evidence type="ECO:0000313" key="2">
    <source>
        <dbReference type="EMBL" id="MBC5717213.1"/>
    </source>
</evidence>
<accession>A0A8J6M430</accession>
<reference evidence="2" key="1">
    <citation type="submission" date="2020-08" db="EMBL/GenBank/DDBJ databases">
        <title>Genome public.</title>
        <authorList>
            <person name="Liu C."/>
            <person name="Sun Q."/>
        </authorList>
    </citation>
    <scope>NUCLEOTIDE SEQUENCE</scope>
    <source>
        <strain evidence="2">BX5</strain>
    </source>
</reference>
<feature type="transmembrane region" description="Helical" evidence="1">
    <location>
        <begin position="98"/>
        <end position="117"/>
    </location>
</feature>
<keyword evidence="1" id="KW-0472">Membrane</keyword>
<protein>
    <submittedName>
        <fullName evidence="2">Conjugal transfer protein TraX</fullName>
    </submittedName>
</protein>
<sequence>MPIYKTDRTPTGTGGFDISAAALHIIAMALMLMDHLWATIFPAQEWLTCAGRLAFPIFAFMAVEGYFHTHSFQKYALRLLLFAVLSEVPFDLMYGGTWFYPVHQNVIWTLLMGLLGIRLMETVRAKGRTWRYILASAAVVVAGVVLGTLCMVDYYGAGVLTVFLFYFFRGKKWWCLLGQLLGLYWVNVELLGGLVYPIRLLGMELELCQQGLALLALIPIWLYHGRQGYHSKPFQYVCYGFYPVHMLVIVLILNVMTR</sequence>
<feature type="transmembrane region" description="Helical" evidence="1">
    <location>
        <begin position="129"/>
        <end position="146"/>
    </location>
</feature>
<dbReference type="RefSeq" id="WP_186878499.1">
    <property type="nucleotide sequence ID" value="NZ_JACOPN010000004.1"/>
</dbReference>
<dbReference type="Proteomes" id="UP000602260">
    <property type="component" value="Unassembled WGS sequence"/>
</dbReference>
<name>A0A8J6M430_9FIRM</name>
<evidence type="ECO:0000313" key="3">
    <source>
        <dbReference type="Proteomes" id="UP000602260"/>
    </source>
</evidence>
<keyword evidence="1" id="KW-0812">Transmembrane</keyword>
<proteinExistence type="predicted"/>
<dbReference type="Pfam" id="PF05857">
    <property type="entry name" value="TraX"/>
    <property type="match status" value="1"/>
</dbReference>
<keyword evidence="1" id="KW-1133">Transmembrane helix</keyword>
<dbReference type="InterPro" id="IPR008875">
    <property type="entry name" value="TraX"/>
</dbReference>
<organism evidence="2 3">
    <name type="scientific">Flintibacter faecis</name>
    <dbReference type="NCBI Taxonomy" id="2763047"/>
    <lineage>
        <taxon>Bacteria</taxon>
        <taxon>Bacillati</taxon>
        <taxon>Bacillota</taxon>
        <taxon>Clostridia</taxon>
        <taxon>Eubacteriales</taxon>
        <taxon>Flintibacter</taxon>
    </lineage>
</organism>
<dbReference type="AlphaFoldDB" id="A0A8J6M430"/>
<feature type="transmembrane region" description="Helical" evidence="1">
    <location>
        <begin position="45"/>
        <end position="63"/>
    </location>
</feature>
<feature type="transmembrane region" description="Helical" evidence="1">
    <location>
        <begin position="236"/>
        <end position="256"/>
    </location>
</feature>
<keyword evidence="3" id="KW-1185">Reference proteome</keyword>
<feature type="transmembrane region" description="Helical" evidence="1">
    <location>
        <begin position="207"/>
        <end position="224"/>
    </location>
</feature>
<comment type="caution">
    <text evidence="2">The sequence shown here is derived from an EMBL/GenBank/DDBJ whole genome shotgun (WGS) entry which is preliminary data.</text>
</comment>
<feature type="transmembrane region" description="Helical" evidence="1">
    <location>
        <begin position="180"/>
        <end position="201"/>
    </location>
</feature>
<gene>
    <name evidence="2" type="ORF">H8S55_07760</name>
</gene>
<dbReference type="EMBL" id="JACOPN010000004">
    <property type="protein sequence ID" value="MBC5717213.1"/>
    <property type="molecule type" value="Genomic_DNA"/>
</dbReference>
<feature type="transmembrane region" description="Helical" evidence="1">
    <location>
        <begin position="12"/>
        <end position="33"/>
    </location>
</feature>
<evidence type="ECO:0000256" key="1">
    <source>
        <dbReference type="SAM" id="Phobius"/>
    </source>
</evidence>